<dbReference type="SUPFAM" id="SSF55729">
    <property type="entry name" value="Acyl-CoA N-acyltransferases (Nat)"/>
    <property type="match status" value="1"/>
</dbReference>
<evidence type="ECO:0000313" key="2">
    <source>
        <dbReference type="EMBL" id="XDQ29496.1"/>
    </source>
</evidence>
<evidence type="ECO:0000256" key="1">
    <source>
        <dbReference type="SAM" id="MobiDB-lite"/>
    </source>
</evidence>
<dbReference type="AlphaFoldDB" id="A0AB39PI14"/>
<accession>A0AB39PI14</accession>
<dbReference type="InterPro" id="IPR016181">
    <property type="entry name" value="Acyl_CoA_acyltransferase"/>
</dbReference>
<feature type="region of interest" description="Disordered" evidence="1">
    <location>
        <begin position="99"/>
        <end position="126"/>
    </location>
</feature>
<gene>
    <name evidence="2" type="ORF">AB5J56_34475</name>
</gene>
<organism evidence="2">
    <name type="scientific">Streptomyces sp. R21</name>
    <dbReference type="NCBI Taxonomy" id="3238627"/>
    <lineage>
        <taxon>Bacteria</taxon>
        <taxon>Bacillati</taxon>
        <taxon>Actinomycetota</taxon>
        <taxon>Actinomycetes</taxon>
        <taxon>Kitasatosporales</taxon>
        <taxon>Streptomycetaceae</taxon>
        <taxon>Streptomyces</taxon>
    </lineage>
</organism>
<sequence>MIRPHRTVGSLVIRTALPTEAVTIAELHVRARSTYYRDGLPDADTDYAAAWRRSIERSDGHVLCAVRDGRIVGVAAFRTDDGRPADSVRLFQFHVAREPARRGRQPPLPALLRHQGGTDRGMNPAA</sequence>
<proteinExistence type="predicted"/>
<dbReference type="Gene3D" id="3.40.630.30">
    <property type="match status" value="1"/>
</dbReference>
<evidence type="ECO:0008006" key="3">
    <source>
        <dbReference type="Google" id="ProtNLM"/>
    </source>
</evidence>
<reference evidence="2" key="1">
    <citation type="submission" date="2024-07" db="EMBL/GenBank/DDBJ databases">
        <authorList>
            <person name="Yu S.T."/>
        </authorList>
    </citation>
    <scope>NUCLEOTIDE SEQUENCE</scope>
    <source>
        <strain evidence="2">R21</strain>
    </source>
</reference>
<dbReference type="RefSeq" id="WP_369238553.1">
    <property type="nucleotide sequence ID" value="NZ_CP163435.1"/>
</dbReference>
<protein>
    <recommendedName>
        <fullName evidence="3">N-acetyltransferase domain-containing protein</fullName>
    </recommendedName>
</protein>
<name>A0AB39PI14_9ACTN</name>
<dbReference type="EMBL" id="CP163435">
    <property type="protein sequence ID" value="XDQ29496.1"/>
    <property type="molecule type" value="Genomic_DNA"/>
</dbReference>